<feature type="region of interest" description="Disordered" evidence="5">
    <location>
        <begin position="439"/>
        <end position="555"/>
    </location>
</feature>
<dbReference type="EMBL" id="CAJQZP010000178">
    <property type="protein sequence ID" value="CAG4943414.1"/>
    <property type="molecule type" value="Genomic_DNA"/>
</dbReference>
<comment type="subcellular location">
    <subcellularLocation>
        <location evidence="2">Cytoplasm</location>
    </subcellularLocation>
    <subcellularLocation>
        <location evidence="1">Nucleus</location>
    </subcellularLocation>
</comment>
<dbReference type="GO" id="GO:0000184">
    <property type="term" value="P:nuclear-transcribed mRNA catabolic process, nonsense-mediated decay"/>
    <property type="evidence" value="ECO:0007669"/>
    <property type="project" value="TreeGrafter"/>
</dbReference>
<evidence type="ECO:0000256" key="2">
    <source>
        <dbReference type="ARBA" id="ARBA00004496"/>
    </source>
</evidence>
<dbReference type="PANTHER" id="PTHR15696">
    <property type="entry name" value="SMG-7 SUPPRESSOR WITH MORPHOLOGICAL EFFECT ON GENITALIA PROTEIN 7"/>
    <property type="match status" value="1"/>
</dbReference>
<keyword evidence="3" id="KW-0963">Cytoplasm</keyword>
<feature type="domain" description="PIN" evidence="8">
    <location>
        <begin position="796"/>
        <end position="862"/>
    </location>
</feature>
<proteinExistence type="predicted"/>
<evidence type="ECO:0000259" key="6">
    <source>
        <dbReference type="Pfam" id="PF10373"/>
    </source>
</evidence>
<evidence type="ECO:0000256" key="4">
    <source>
        <dbReference type="ARBA" id="ARBA00023242"/>
    </source>
</evidence>
<feature type="domain" description="DNA/RNA-binding" evidence="6">
    <location>
        <begin position="193"/>
        <end position="403"/>
    </location>
</feature>
<reference evidence="9" key="1">
    <citation type="submission" date="2021-04" db="EMBL/GenBank/DDBJ databases">
        <authorList>
            <person name="Tunstrom K."/>
        </authorList>
    </citation>
    <scope>NUCLEOTIDE SEQUENCE</scope>
</reference>
<evidence type="ECO:0000259" key="7">
    <source>
        <dbReference type="Pfam" id="PF10374"/>
    </source>
</evidence>
<dbReference type="CDD" id="cd09884">
    <property type="entry name" value="PIN_Smg5-like"/>
    <property type="match status" value="1"/>
</dbReference>
<dbReference type="GO" id="GO:0005697">
    <property type="term" value="C:telomerase holoenzyme complex"/>
    <property type="evidence" value="ECO:0007669"/>
    <property type="project" value="TreeGrafter"/>
</dbReference>
<feature type="compositionally biased region" description="Basic residues" evidence="5">
    <location>
        <begin position="467"/>
        <end position="480"/>
    </location>
</feature>
<comment type="caution">
    <text evidence="9">The sequence shown here is derived from an EMBL/GenBank/DDBJ whole genome shotgun (WGS) entry which is preliminary data.</text>
</comment>
<keyword evidence="4" id="KW-0539">Nucleus</keyword>
<dbReference type="InterPro" id="IPR019458">
    <property type="entry name" value="Est1-like_N"/>
</dbReference>
<evidence type="ECO:0000256" key="3">
    <source>
        <dbReference type="ARBA" id="ARBA00022490"/>
    </source>
</evidence>
<dbReference type="InterPro" id="IPR002716">
    <property type="entry name" value="PIN_dom"/>
</dbReference>
<dbReference type="GO" id="GO:0005737">
    <property type="term" value="C:cytoplasm"/>
    <property type="evidence" value="ECO:0007669"/>
    <property type="project" value="UniProtKB-SubCell"/>
</dbReference>
<sequence length="994" mass="114919">MKNGLDEQLEAKIADRNERAKKIYRYVTDVSRRIGEANASCHSVSDLFTTNIEIQRQKLRENCEKLLFLDPLNYAKKSLELLWRKVYYETVCAAKKFRESSNEFDGYLFTHIMSGIGNFHHFITRIESEMRVKIKALDYMPLDIDEENIETNQMLNEDELQLARSLLFSCLIYLGDLSRYQVEIFNIFDQSIAARYYLQSAQVDLSSGMPYNQLGNLFLDKNYNLDSVCYYIHCLSTVSPFEGAMGNLIKIFEKNNQFLDTLGDSETCTQTEHIQNTIAEFLSLTEIWYLGKEDSNIPKLCSNIAQKLKLGIDFNINPLPDINKNYMEYSQAMEEEQINPSYLNSNLIHNIVEICLFTNAKMIETDEPKAFACKAFTLAFLSQLLQKLHKHLESLGLKSPAYKYRPRTQLRQITEQDKNENDEPKKLLDNIIVNGIKRNEPYNGTSLKDKKSDNEDSKVINGEAKNAKKVLTKRRRRRRIMSSESSEVSDADTESSEIETDNSASDDDELSDSSYESEDNSKSEDSLCEETDEDVHINGNDTKESKVSKLEQEPNMSYKQNIHNESESNNENKLDIEGIQAFLMGNNFLPSIKLLQDWVLTEKDLILSCGESGESLFQCVVDLLNIFLYYFNSKGEKLPKEDCKVLDYAKVVVRKLKLEYKTIPLPEDINLRGTNICKFDKDAAEWQILVKYKPSIYEENIIRMLNFIDFGYQIAKIVPRIRYNRTMKIFYLKKLLTPKVSTRVNHKRTREWHNSKKTLESREGGLLRRLGRLWLASQVKELERTGHTPVPSLLALDTATLYKHLKRVKQLLRTRNFIFLIPTVVLQELDELKRERSSARDAIRWLEIQLKSGSRFLRTQRPGQSRPLPLLKYPRKAPPHVHNFIQLLEFCNHFIENEKQNQGGNGDPDNLVQGKTAPLLILLVGNEPGNDEEQYKEFSLMGAAHSADLAVPIQGEEVHVQPLNYTRKTMFIPFLHVCPPAIMKEHYRVVCETD</sequence>
<dbReference type="OrthoDB" id="5920073at2759"/>
<dbReference type="Pfam" id="PF10373">
    <property type="entry name" value="EST1_DNA_bind"/>
    <property type="match status" value="1"/>
</dbReference>
<dbReference type="GO" id="GO:0042162">
    <property type="term" value="F:telomeric DNA binding"/>
    <property type="evidence" value="ECO:0007669"/>
    <property type="project" value="TreeGrafter"/>
</dbReference>
<evidence type="ECO:0000256" key="5">
    <source>
        <dbReference type="SAM" id="MobiDB-lite"/>
    </source>
</evidence>
<evidence type="ECO:0000313" key="9">
    <source>
        <dbReference type="EMBL" id="CAG4943414.1"/>
    </source>
</evidence>
<evidence type="ECO:0000313" key="10">
    <source>
        <dbReference type="Proteomes" id="UP000691718"/>
    </source>
</evidence>
<gene>
    <name evidence="9" type="ORF">PAPOLLO_LOCUS2658</name>
</gene>
<dbReference type="Pfam" id="PF10374">
    <property type="entry name" value="EST1"/>
    <property type="match status" value="1"/>
</dbReference>
<dbReference type="GO" id="GO:0070034">
    <property type="term" value="F:telomerase RNA binding"/>
    <property type="evidence" value="ECO:0007669"/>
    <property type="project" value="TreeGrafter"/>
</dbReference>
<feature type="compositionally biased region" description="Basic and acidic residues" evidence="5">
    <location>
        <begin position="447"/>
        <end position="458"/>
    </location>
</feature>
<evidence type="ECO:0000256" key="1">
    <source>
        <dbReference type="ARBA" id="ARBA00004123"/>
    </source>
</evidence>
<feature type="compositionally biased region" description="Basic and acidic residues" evidence="5">
    <location>
        <begin position="541"/>
        <end position="552"/>
    </location>
</feature>
<feature type="domain" description="Telomerase activating protein Est1-like N-terminal" evidence="7">
    <location>
        <begin position="78"/>
        <end position="183"/>
    </location>
</feature>
<name>A0A8S3W757_PARAO</name>
<accession>A0A8S3W757</accession>
<dbReference type="Pfam" id="PF13638">
    <property type="entry name" value="PIN_4"/>
    <property type="match status" value="1"/>
</dbReference>
<dbReference type="InterPro" id="IPR045153">
    <property type="entry name" value="Est1/Ebs1-like"/>
</dbReference>
<dbReference type="AlphaFoldDB" id="A0A8S3W757"/>
<evidence type="ECO:0000259" key="8">
    <source>
        <dbReference type="Pfam" id="PF13638"/>
    </source>
</evidence>
<protein>
    <submittedName>
        <fullName evidence="9">(apollo) hypothetical protein</fullName>
    </submittedName>
</protein>
<keyword evidence="10" id="KW-1185">Reference proteome</keyword>
<dbReference type="Proteomes" id="UP000691718">
    <property type="component" value="Unassembled WGS sequence"/>
</dbReference>
<feature type="compositionally biased region" description="Acidic residues" evidence="5">
    <location>
        <begin position="487"/>
        <end position="518"/>
    </location>
</feature>
<organism evidence="9 10">
    <name type="scientific">Parnassius apollo</name>
    <name type="common">Apollo butterfly</name>
    <name type="synonym">Papilio apollo</name>
    <dbReference type="NCBI Taxonomy" id="110799"/>
    <lineage>
        <taxon>Eukaryota</taxon>
        <taxon>Metazoa</taxon>
        <taxon>Ecdysozoa</taxon>
        <taxon>Arthropoda</taxon>
        <taxon>Hexapoda</taxon>
        <taxon>Insecta</taxon>
        <taxon>Pterygota</taxon>
        <taxon>Neoptera</taxon>
        <taxon>Endopterygota</taxon>
        <taxon>Lepidoptera</taxon>
        <taxon>Glossata</taxon>
        <taxon>Ditrysia</taxon>
        <taxon>Papilionoidea</taxon>
        <taxon>Papilionidae</taxon>
        <taxon>Parnassiinae</taxon>
        <taxon>Parnassini</taxon>
        <taxon>Parnassius</taxon>
        <taxon>Parnassius</taxon>
    </lineage>
</organism>
<dbReference type="PANTHER" id="PTHR15696:SF7">
    <property type="entry name" value="NONSENSE-MEDIATED MRNA DECAY FACTOR"/>
    <property type="match status" value="1"/>
</dbReference>
<dbReference type="InterPro" id="IPR018834">
    <property type="entry name" value="DNA/RNA-bd_Est1-type"/>
</dbReference>